<dbReference type="Proteomes" id="UP000077315">
    <property type="component" value="Unassembled WGS sequence"/>
</dbReference>
<name>A0A167LRL4_PHYB8</name>
<dbReference type="EMBL" id="KV440987">
    <property type="protein sequence ID" value="OAD70954.1"/>
    <property type="molecule type" value="Genomic_DNA"/>
</dbReference>
<gene>
    <name evidence="1" type="ORF">PHYBLDRAFT_63979</name>
</gene>
<dbReference type="GeneID" id="29002119"/>
<dbReference type="AlphaFoldDB" id="A0A167LRL4"/>
<sequence length="104" mass="12391">MDRNQDTFEFSHFRNEQQCSPVVERDMKAWGAFSALKNLTRQRWFDSCITPFEVMYVRKMFLKGVKLLLRQSLISILSVRVLWPYLQRSLFADIVESINLLTLE</sequence>
<dbReference type="InParanoid" id="A0A167LRL4"/>
<dbReference type="RefSeq" id="XP_018288994.1">
    <property type="nucleotide sequence ID" value="XM_018441213.1"/>
</dbReference>
<reference evidence="2" key="1">
    <citation type="submission" date="2015-06" db="EMBL/GenBank/DDBJ databases">
        <title>Expansion of signal transduction pathways in fungi by whole-genome duplication.</title>
        <authorList>
            <consortium name="DOE Joint Genome Institute"/>
            <person name="Corrochano L.M."/>
            <person name="Kuo A."/>
            <person name="Marcet-Houben M."/>
            <person name="Polaino S."/>
            <person name="Salamov A."/>
            <person name="Villalobos J.M."/>
            <person name="Alvarez M.I."/>
            <person name="Avalos J."/>
            <person name="Benito E.P."/>
            <person name="Benoit I."/>
            <person name="Burger G."/>
            <person name="Camino L.P."/>
            <person name="Canovas D."/>
            <person name="Cerda-Olmedo E."/>
            <person name="Cheng J.-F."/>
            <person name="Dominguez A."/>
            <person name="Elias M."/>
            <person name="Eslava A.P."/>
            <person name="Glaser F."/>
            <person name="Grimwood J."/>
            <person name="Gutierrez G."/>
            <person name="Heitman J."/>
            <person name="Henrissat B."/>
            <person name="Iturriaga E.A."/>
            <person name="Lang B.F."/>
            <person name="Lavin J.L."/>
            <person name="Lee S."/>
            <person name="Li W."/>
            <person name="Lindquist E."/>
            <person name="Lopez-Garcia S."/>
            <person name="Luque E.M."/>
            <person name="Marcos A.T."/>
            <person name="Martin J."/>
            <person name="McCluskey K."/>
            <person name="Medina H.R."/>
            <person name="Miralles-Duran A."/>
            <person name="Miyazaki A."/>
            <person name="Munoz-Torres E."/>
            <person name="Oguiza J.A."/>
            <person name="Ohm R."/>
            <person name="Olmedo M."/>
            <person name="Orejas M."/>
            <person name="Ortiz-Castellanos L."/>
            <person name="Pisabarro A.G."/>
            <person name="Rodriguez-Romero J."/>
            <person name="Ruiz-Herrera J."/>
            <person name="Ruiz-Vazquez R."/>
            <person name="Sanz C."/>
            <person name="Schackwitz W."/>
            <person name="Schmutz J."/>
            <person name="Shahriari M."/>
            <person name="Shelest E."/>
            <person name="Silva-Franco F."/>
            <person name="Soanes D."/>
            <person name="Syed K."/>
            <person name="Tagua V.G."/>
            <person name="Talbot N.J."/>
            <person name="Thon M."/>
            <person name="De vries R.P."/>
            <person name="Wiebenga A."/>
            <person name="Yadav J.S."/>
            <person name="Braun E.L."/>
            <person name="Baker S."/>
            <person name="Garre V."/>
            <person name="Horwitz B."/>
            <person name="Torres-Martinez S."/>
            <person name="Idnurm A."/>
            <person name="Herrera-Estrella A."/>
            <person name="Gabaldon T."/>
            <person name="Grigoriev I.V."/>
        </authorList>
    </citation>
    <scope>NUCLEOTIDE SEQUENCE [LARGE SCALE GENOMIC DNA]</scope>
    <source>
        <strain evidence="2">NRRL 1555(-)</strain>
    </source>
</reference>
<evidence type="ECO:0000313" key="1">
    <source>
        <dbReference type="EMBL" id="OAD70954.1"/>
    </source>
</evidence>
<organism evidence="1 2">
    <name type="scientific">Phycomyces blakesleeanus (strain ATCC 8743b / DSM 1359 / FGSC 10004 / NBRC 33097 / NRRL 1555)</name>
    <dbReference type="NCBI Taxonomy" id="763407"/>
    <lineage>
        <taxon>Eukaryota</taxon>
        <taxon>Fungi</taxon>
        <taxon>Fungi incertae sedis</taxon>
        <taxon>Mucoromycota</taxon>
        <taxon>Mucoromycotina</taxon>
        <taxon>Mucoromycetes</taxon>
        <taxon>Mucorales</taxon>
        <taxon>Phycomycetaceae</taxon>
        <taxon>Phycomyces</taxon>
    </lineage>
</organism>
<proteinExistence type="predicted"/>
<dbReference type="VEuPathDB" id="FungiDB:PHYBLDRAFT_63979"/>
<evidence type="ECO:0000313" key="2">
    <source>
        <dbReference type="Proteomes" id="UP000077315"/>
    </source>
</evidence>
<accession>A0A167LRL4</accession>
<keyword evidence="2" id="KW-1185">Reference proteome</keyword>
<protein>
    <submittedName>
        <fullName evidence="1">Uncharacterized protein</fullName>
    </submittedName>
</protein>